<keyword evidence="2" id="KW-0813">Transport</keyword>
<evidence type="ECO:0000256" key="1">
    <source>
        <dbReference type="ARBA" id="ARBA00007787"/>
    </source>
</evidence>
<evidence type="ECO:0000256" key="3">
    <source>
        <dbReference type="SAM" id="MobiDB-lite"/>
    </source>
</evidence>
<feature type="compositionally biased region" description="Gly residues" evidence="3">
    <location>
        <begin position="34"/>
        <end position="43"/>
    </location>
</feature>
<dbReference type="InterPro" id="IPR006311">
    <property type="entry name" value="TAT_signal"/>
</dbReference>
<dbReference type="KEGG" id="halu:HUG12_00980"/>
<dbReference type="RefSeq" id="WP_179266985.1">
    <property type="nucleotide sequence ID" value="NZ_CP058579.1"/>
</dbReference>
<keyword evidence="2" id="KW-0249">Electron transport</keyword>
<dbReference type="Pfam" id="PF13462">
    <property type="entry name" value="Thioredoxin_4"/>
    <property type="match status" value="1"/>
</dbReference>
<protein>
    <submittedName>
        <fullName evidence="5">Thioredoxin domain-containing protein</fullName>
    </submittedName>
</protein>
<accession>A0A7D5Q932</accession>
<keyword evidence="6" id="KW-1185">Reference proteome</keyword>
<dbReference type="EMBL" id="CP058579">
    <property type="protein sequence ID" value="QLG60399.1"/>
    <property type="molecule type" value="Genomic_DNA"/>
</dbReference>
<dbReference type="InterPro" id="IPR036249">
    <property type="entry name" value="Thioredoxin-like_sf"/>
</dbReference>
<feature type="region of interest" description="Disordered" evidence="3">
    <location>
        <begin position="30"/>
        <end position="96"/>
    </location>
</feature>
<feature type="domain" description="Thioredoxin-like fold" evidence="4">
    <location>
        <begin position="105"/>
        <end position="276"/>
    </location>
</feature>
<name>A0A7D5Q932_9EURY</name>
<reference evidence="5 6" key="1">
    <citation type="submission" date="2020-06" db="EMBL/GenBank/DDBJ databases">
        <title>NJ-3-1, isolated from saline soil.</title>
        <authorList>
            <person name="Cui H.L."/>
            <person name="Shi X."/>
        </authorList>
    </citation>
    <scope>NUCLEOTIDE SEQUENCE [LARGE SCALE GENOMIC DNA]</scope>
    <source>
        <strain evidence="5 6">NJ-3-1</strain>
    </source>
</reference>
<comment type="similarity">
    <text evidence="1">Belongs to the glutaredoxin family.</text>
</comment>
<sequence>MPSDSSRRRLLRLTGAAATLSLAGCASVTEQFADGGGPSGGDGTDVPTEAASGSETTADDVSTPDDGSPDDSGGDSWSTESVTIDDPDVSLSNVPLPDENTRYARMGEADADAVATVFGNWKCPYTQEFVLNQLPQVVDDFVRSGDLQVEFRALAYLSGEPFLGADAPRSARAGLAVWDVDRESYWSYFAYVFTNQPQERYEWGQPSLLRRFAEESGVNQPGQIGDVADSDAFSNTVRETTGAADDAGISTVPRIVTDDRVTAPTVDFEETLSQLEQATGL</sequence>
<dbReference type="Proteomes" id="UP000509626">
    <property type="component" value="Chromosome"/>
</dbReference>
<evidence type="ECO:0000259" key="4">
    <source>
        <dbReference type="Pfam" id="PF13462"/>
    </source>
</evidence>
<dbReference type="GeneID" id="56035989"/>
<evidence type="ECO:0000313" key="6">
    <source>
        <dbReference type="Proteomes" id="UP000509626"/>
    </source>
</evidence>
<evidence type="ECO:0000256" key="2">
    <source>
        <dbReference type="ARBA" id="ARBA00022982"/>
    </source>
</evidence>
<dbReference type="Gene3D" id="3.40.30.10">
    <property type="entry name" value="Glutaredoxin"/>
    <property type="match status" value="1"/>
</dbReference>
<dbReference type="AlphaFoldDB" id="A0A7D5Q932"/>
<organism evidence="5 6">
    <name type="scientific">Halorarum salinum</name>
    <dbReference type="NCBI Taxonomy" id="2743089"/>
    <lineage>
        <taxon>Archaea</taxon>
        <taxon>Methanobacteriati</taxon>
        <taxon>Methanobacteriota</taxon>
        <taxon>Stenosarchaea group</taxon>
        <taxon>Halobacteria</taxon>
        <taxon>Halobacteriales</taxon>
        <taxon>Haloferacaceae</taxon>
        <taxon>Halorarum</taxon>
    </lineage>
</organism>
<dbReference type="PROSITE" id="PS51318">
    <property type="entry name" value="TAT"/>
    <property type="match status" value="1"/>
</dbReference>
<gene>
    <name evidence="5" type="ORF">HUG12_00980</name>
</gene>
<dbReference type="InterPro" id="IPR012336">
    <property type="entry name" value="Thioredoxin-like_fold"/>
</dbReference>
<evidence type="ECO:0000313" key="5">
    <source>
        <dbReference type="EMBL" id="QLG60399.1"/>
    </source>
</evidence>
<dbReference type="OrthoDB" id="15256at2157"/>
<dbReference type="SUPFAM" id="SSF52833">
    <property type="entry name" value="Thioredoxin-like"/>
    <property type="match status" value="1"/>
</dbReference>
<proteinExistence type="inferred from homology"/>
<dbReference type="PROSITE" id="PS51257">
    <property type="entry name" value="PROKAR_LIPOPROTEIN"/>
    <property type="match status" value="1"/>
</dbReference>